<evidence type="ECO:0000256" key="1">
    <source>
        <dbReference type="ARBA" id="ARBA00004651"/>
    </source>
</evidence>
<dbReference type="Gene3D" id="1.20.1250.20">
    <property type="entry name" value="MFS general substrate transporter like domains"/>
    <property type="match status" value="1"/>
</dbReference>
<reference evidence="8" key="1">
    <citation type="submission" date="2014-02" db="EMBL/GenBank/DDBJ databases">
        <authorList>
            <person name="Yan X."/>
            <person name="Probst K."/>
            <person name="Linnenbrink A."/>
            <person name="Arnold M."/>
            <person name="Paululat T."/>
            <person name="Zeeck A."/>
            <person name="Bechthold A."/>
        </authorList>
    </citation>
    <scope>NUCLEOTIDE SEQUENCE</scope>
    <source>
        <strain evidence="8">Goe C4/4</strain>
    </source>
</reference>
<evidence type="ECO:0000256" key="2">
    <source>
        <dbReference type="ARBA" id="ARBA00022448"/>
    </source>
</evidence>
<evidence type="ECO:0000256" key="6">
    <source>
        <dbReference type="ARBA" id="ARBA00023136"/>
    </source>
</evidence>
<evidence type="ECO:0000256" key="5">
    <source>
        <dbReference type="ARBA" id="ARBA00022989"/>
    </source>
</evidence>
<keyword evidence="4 7" id="KW-0812">Transmembrane</keyword>
<keyword evidence="5 7" id="KW-1133">Transmembrane helix</keyword>
<keyword evidence="6 7" id="KW-0472">Membrane</keyword>
<evidence type="ECO:0000256" key="4">
    <source>
        <dbReference type="ARBA" id="ARBA00022692"/>
    </source>
</evidence>
<evidence type="ECO:0000256" key="3">
    <source>
        <dbReference type="ARBA" id="ARBA00022475"/>
    </source>
</evidence>
<accession>W8QLC4</accession>
<evidence type="ECO:0008006" key="9">
    <source>
        <dbReference type="Google" id="ProtNLM"/>
    </source>
</evidence>
<organism evidence="8">
    <name type="scientific">Streptomyces bottropensis</name>
    <dbReference type="NCBI Taxonomy" id="42235"/>
    <lineage>
        <taxon>Bacteria</taxon>
        <taxon>Bacillati</taxon>
        <taxon>Actinomycetota</taxon>
        <taxon>Actinomycetes</taxon>
        <taxon>Kitasatosporales</taxon>
        <taxon>Streptomycetaceae</taxon>
        <taxon>Streptomyces</taxon>
    </lineage>
</organism>
<feature type="transmembrane region" description="Helical" evidence="7">
    <location>
        <begin position="55"/>
        <end position="78"/>
    </location>
</feature>
<dbReference type="Pfam" id="PF05977">
    <property type="entry name" value="MFS_3"/>
    <property type="match status" value="1"/>
</dbReference>
<sequence>MSGGRPRRNIDRGIFRSLAVRNFRLFVTGQALSVSATWMMVVAQDWLVLSLTGDSGLALGFVTAAQFGPLLLFTLHGGKLADRYDKRRPPTIASSWVRSRATGVGCSPSTR</sequence>
<dbReference type="GO" id="GO:0005886">
    <property type="term" value="C:plasma membrane"/>
    <property type="evidence" value="ECO:0007669"/>
    <property type="project" value="UniProtKB-SubCell"/>
</dbReference>
<dbReference type="InterPro" id="IPR036259">
    <property type="entry name" value="MFS_trans_sf"/>
</dbReference>
<protein>
    <recommendedName>
        <fullName evidence="9">MFS transporter</fullName>
    </recommendedName>
</protein>
<dbReference type="PANTHER" id="PTHR23513:SF11">
    <property type="entry name" value="STAPHYLOFERRIN A TRANSPORTER"/>
    <property type="match status" value="1"/>
</dbReference>
<keyword evidence="3" id="KW-1003">Cell membrane</keyword>
<evidence type="ECO:0000313" key="8">
    <source>
        <dbReference type="EMBL" id="AHL46702.1"/>
    </source>
</evidence>
<proteinExistence type="predicted"/>
<dbReference type="PANTHER" id="PTHR23513">
    <property type="entry name" value="INTEGRAL MEMBRANE EFFLUX PROTEIN-RELATED"/>
    <property type="match status" value="1"/>
</dbReference>
<feature type="transmembrane region" description="Helical" evidence="7">
    <location>
        <begin position="21"/>
        <end position="43"/>
    </location>
</feature>
<name>W8QLC4_9ACTN</name>
<gene>
    <name evidence="8" type="primary">msnH8</name>
</gene>
<dbReference type="SUPFAM" id="SSF103473">
    <property type="entry name" value="MFS general substrate transporter"/>
    <property type="match status" value="1"/>
</dbReference>
<evidence type="ECO:0000256" key="7">
    <source>
        <dbReference type="SAM" id="Phobius"/>
    </source>
</evidence>
<comment type="subcellular location">
    <subcellularLocation>
        <location evidence="1">Cell membrane</location>
        <topology evidence="1">Multi-pass membrane protein</topology>
    </subcellularLocation>
</comment>
<dbReference type="EMBL" id="KJ437437">
    <property type="protein sequence ID" value="AHL46702.1"/>
    <property type="molecule type" value="Genomic_DNA"/>
</dbReference>
<dbReference type="InterPro" id="IPR010290">
    <property type="entry name" value="TM_effector"/>
</dbReference>
<dbReference type="AlphaFoldDB" id="W8QLC4"/>
<keyword evidence="2" id="KW-0813">Transport</keyword>